<dbReference type="GO" id="GO:0016740">
    <property type="term" value="F:transferase activity"/>
    <property type="evidence" value="ECO:0007669"/>
    <property type="project" value="UniProtKB-KW"/>
</dbReference>
<feature type="compositionally biased region" description="Low complexity" evidence="5">
    <location>
        <begin position="35"/>
        <end position="45"/>
    </location>
</feature>
<feature type="signal peptide" evidence="6">
    <location>
        <begin position="1"/>
        <end position="27"/>
    </location>
</feature>
<keyword evidence="2" id="KW-0808">Transferase</keyword>
<dbReference type="EMBL" id="QYZP01000003">
    <property type="protein sequence ID" value="RJN31174.1"/>
    <property type="molecule type" value="Genomic_DNA"/>
</dbReference>
<dbReference type="PANTHER" id="PTHR43199">
    <property type="entry name" value="GLUTATHIONE HYDROLASE"/>
    <property type="match status" value="1"/>
</dbReference>
<dbReference type="Gene3D" id="3.60.20.40">
    <property type="match status" value="1"/>
</dbReference>
<dbReference type="Pfam" id="PF01019">
    <property type="entry name" value="G_glu_transpept"/>
    <property type="match status" value="1"/>
</dbReference>
<keyword evidence="6" id="KW-0732">Signal</keyword>
<dbReference type="Gene3D" id="1.10.246.230">
    <property type="match status" value="1"/>
</dbReference>
<dbReference type="RefSeq" id="WP_119903241.1">
    <property type="nucleotide sequence ID" value="NZ_QYZP01000003.1"/>
</dbReference>
<organism evidence="7 8">
    <name type="scientific">Nesterenkonia natronophila</name>
    <dbReference type="NCBI Taxonomy" id="2174932"/>
    <lineage>
        <taxon>Bacteria</taxon>
        <taxon>Bacillati</taxon>
        <taxon>Actinomycetota</taxon>
        <taxon>Actinomycetes</taxon>
        <taxon>Micrococcales</taxon>
        <taxon>Micrococcaceae</taxon>
        <taxon>Nesterenkonia</taxon>
    </lineage>
</organism>
<dbReference type="InterPro" id="IPR051792">
    <property type="entry name" value="GGT_bact"/>
</dbReference>
<keyword evidence="4" id="KW-0865">Zymogen</keyword>
<evidence type="ECO:0000256" key="1">
    <source>
        <dbReference type="ARBA" id="ARBA00009381"/>
    </source>
</evidence>
<evidence type="ECO:0000313" key="7">
    <source>
        <dbReference type="EMBL" id="RJN31174.1"/>
    </source>
</evidence>
<comment type="similarity">
    <text evidence="1">Belongs to the gamma-glutamyltransferase family.</text>
</comment>
<keyword evidence="3" id="KW-0378">Hydrolase</keyword>
<dbReference type="GO" id="GO:0016787">
    <property type="term" value="F:hydrolase activity"/>
    <property type="evidence" value="ECO:0007669"/>
    <property type="project" value="UniProtKB-KW"/>
</dbReference>
<dbReference type="PANTHER" id="PTHR43199:SF1">
    <property type="entry name" value="GLUTATHIONE HYDROLASE PROENZYME"/>
    <property type="match status" value="1"/>
</dbReference>
<accession>A0A3A4F8G3</accession>
<proteinExistence type="inferred from homology"/>
<evidence type="ECO:0000256" key="4">
    <source>
        <dbReference type="ARBA" id="ARBA00023145"/>
    </source>
</evidence>
<evidence type="ECO:0000256" key="5">
    <source>
        <dbReference type="SAM" id="MobiDB-lite"/>
    </source>
</evidence>
<dbReference type="OrthoDB" id="9781342at2"/>
<gene>
    <name evidence="7" type="ORF">D3250_09970</name>
</gene>
<evidence type="ECO:0008006" key="9">
    <source>
        <dbReference type="Google" id="ProtNLM"/>
    </source>
</evidence>
<evidence type="ECO:0000256" key="6">
    <source>
        <dbReference type="SAM" id="SignalP"/>
    </source>
</evidence>
<dbReference type="PROSITE" id="PS51257">
    <property type="entry name" value="PROKAR_LIPOPROTEIN"/>
    <property type="match status" value="1"/>
</dbReference>
<evidence type="ECO:0000313" key="8">
    <source>
        <dbReference type="Proteomes" id="UP000266615"/>
    </source>
</evidence>
<feature type="compositionally biased region" description="Acidic residues" evidence="5">
    <location>
        <begin position="46"/>
        <end position="66"/>
    </location>
</feature>
<reference evidence="7 8" key="1">
    <citation type="submission" date="2018-09" db="EMBL/GenBank/DDBJ databases">
        <title>Nesterenkonia natronophila sp. nov., an alkaliphilic actinobacteriume isolated from a soda lake, and emended description of the genus Nesterenkonia.</title>
        <authorList>
            <person name="Menes R.J."/>
            <person name="Iriarte A."/>
        </authorList>
    </citation>
    <scope>NUCLEOTIDE SEQUENCE [LARGE SCALE GENOMIC DNA]</scope>
    <source>
        <strain evidence="7 8">M8</strain>
    </source>
</reference>
<feature type="chain" id="PRO_5017431752" description="Gamma-glutamyltransferase" evidence="6">
    <location>
        <begin position="28"/>
        <end position="570"/>
    </location>
</feature>
<feature type="region of interest" description="Disordered" evidence="5">
    <location>
        <begin position="29"/>
        <end position="85"/>
    </location>
</feature>
<dbReference type="PRINTS" id="PR01210">
    <property type="entry name" value="GGTRANSPTASE"/>
</dbReference>
<dbReference type="InterPro" id="IPR043137">
    <property type="entry name" value="GGT_ssub_C"/>
</dbReference>
<evidence type="ECO:0000256" key="2">
    <source>
        <dbReference type="ARBA" id="ARBA00022679"/>
    </source>
</evidence>
<dbReference type="SUPFAM" id="SSF56235">
    <property type="entry name" value="N-terminal nucleophile aminohydrolases (Ntn hydrolases)"/>
    <property type="match status" value="1"/>
</dbReference>
<dbReference type="Proteomes" id="UP000266615">
    <property type="component" value="Unassembled WGS sequence"/>
</dbReference>
<sequence>MTLTPKTTSVLAPLTAVCLSVASCGIAEEEPAPPATTEQAPPQESSPEEPTQETTDDASAETDEPESPAASASALDGHGVSAGHEQAVDAAERILDEGGNSVDATIAAAFAVGVLEPVASGIGGGGSVIIAGPEDEPVFYDYREVVNTSGDIPASGTGVPGFVAGMGELHQDYGELDWGDVIAPAIELAGDGFTVSAYLSDRIDSGAGPEHLADLEAFYPDGEPLTVSDTLVQPELEQTLQRLAEAGWEDFYTGQLAESLAEQAEGIDPESLADYEIATADPVAGDFGDYQVVSAPPPLPGAALIQMLQIAESEGVGGMAPESAEYIDAQSRSWSVAEETIFNDLGDPSAVEVPVDQLTDPNANAQIEPEGPEELPQAAPSGPEASAHANTTHISAVDETGLTVSMTNTVTDFWGSGQEVDGYFLNNALKRFSDIDSSANQPEPGRRTVTWSNPTMVLDEDALPVMAIGTPGGMQILPALGTVLSQWALQDRGLQEAVESPRFRGEDSQLFLEQGQSAGLRTALEELGWSVEEWPQSSFGSVQALVIDHESGSIIGADDPRRDGTHRIID</sequence>
<name>A0A3A4F8G3_9MICC</name>
<keyword evidence="8" id="KW-1185">Reference proteome</keyword>
<protein>
    <recommendedName>
        <fullName evidence="9">Gamma-glutamyltransferase</fullName>
    </recommendedName>
</protein>
<comment type="caution">
    <text evidence="7">The sequence shown here is derived from an EMBL/GenBank/DDBJ whole genome shotgun (WGS) entry which is preliminary data.</text>
</comment>
<feature type="region of interest" description="Disordered" evidence="5">
    <location>
        <begin position="361"/>
        <end position="389"/>
    </location>
</feature>
<dbReference type="AlphaFoldDB" id="A0A3A4F8G3"/>
<evidence type="ECO:0000256" key="3">
    <source>
        <dbReference type="ARBA" id="ARBA00022801"/>
    </source>
</evidence>
<dbReference type="InterPro" id="IPR029055">
    <property type="entry name" value="Ntn_hydrolases_N"/>
</dbReference>